<feature type="compositionally biased region" description="Polar residues" evidence="1">
    <location>
        <begin position="1"/>
        <end position="20"/>
    </location>
</feature>
<dbReference type="EMBL" id="JARKNE010000005">
    <property type="protein sequence ID" value="KAK5833340.1"/>
    <property type="molecule type" value="Genomic_DNA"/>
</dbReference>
<keyword evidence="3" id="KW-1185">Reference proteome</keyword>
<comment type="caution">
    <text evidence="2">The sequence shown here is derived from an EMBL/GenBank/DDBJ whole genome shotgun (WGS) entry which is preliminary data.</text>
</comment>
<proteinExistence type="predicted"/>
<sequence length="177" mass="19661">MDDISPAQSNKESVQLLTSSGGDGDGPGGNNENTCQRELEHMFSDTFYGGQGIARYHYAADLSLYETNAYIHLQHRRGRNDRTHGRMRENFHDSFTGSSSRSLATNENEISESSSQSSHSYQPNAFYPPYFGHNSSYGSFSYHLLHHMFPTNDASHGSIPPHFAYSVMPFSHGTGGD</sequence>
<gene>
    <name evidence="2" type="ORF">PVK06_017165</name>
</gene>
<dbReference type="Proteomes" id="UP001358586">
    <property type="component" value="Chromosome 5"/>
</dbReference>
<feature type="compositionally biased region" description="Low complexity" evidence="1">
    <location>
        <begin position="111"/>
        <end position="120"/>
    </location>
</feature>
<evidence type="ECO:0000313" key="3">
    <source>
        <dbReference type="Proteomes" id="UP001358586"/>
    </source>
</evidence>
<feature type="compositionally biased region" description="Basic and acidic residues" evidence="1">
    <location>
        <begin position="80"/>
        <end position="92"/>
    </location>
</feature>
<organism evidence="2 3">
    <name type="scientific">Gossypium arboreum</name>
    <name type="common">Tree cotton</name>
    <name type="synonym">Gossypium nanking</name>
    <dbReference type="NCBI Taxonomy" id="29729"/>
    <lineage>
        <taxon>Eukaryota</taxon>
        <taxon>Viridiplantae</taxon>
        <taxon>Streptophyta</taxon>
        <taxon>Embryophyta</taxon>
        <taxon>Tracheophyta</taxon>
        <taxon>Spermatophyta</taxon>
        <taxon>Magnoliopsida</taxon>
        <taxon>eudicotyledons</taxon>
        <taxon>Gunneridae</taxon>
        <taxon>Pentapetalae</taxon>
        <taxon>rosids</taxon>
        <taxon>malvids</taxon>
        <taxon>Malvales</taxon>
        <taxon>Malvaceae</taxon>
        <taxon>Malvoideae</taxon>
        <taxon>Gossypium</taxon>
    </lineage>
</organism>
<evidence type="ECO:0000313" key="2">
    <source>
        <dbReference type="EMBL" id="KAK5833340.1"/>
    </source>
</evidence>
<feature type="region of interest" description="Disordered" evidence="1">
    <location>
        <begin position="1"/>
        <end position="34"/>
    </location>
</feature>
<feature type="region of interest" description="Disordered" evidence="1">
    <location>
        <begin position="76"/>
        <end position="121"/>
    </location>
</feature>
<protein>
    <submittedName>
        <fullName evidence="2">Uncharacterized protein</fullName>
    </submittedName>
</protein>
<feature type="compositionally biased region" description="Polar residues" evidence="1">
    <location>
        <begin position="93"/>
        <end position="108"/>
    </location>
</feature>
<accession>A0ABR0Q205</accession>
<name>A0ABR0Q205_GOSAR</name>
<evidence type="ECO:0000256" key="1">
    <source>
        <dbReference type="SAM" id="MobiDB-lite"/>
    </source>
</evidence>
<reference evidence="2 3" key="1">
    <citation type="submission" date="2023-03" db="EMBL/GenBank/DDBJ databases">
        <title>WGS of Gossypium arboreum.</title>
        <authorList>
            <person name="Yu D."/>
        </authorList>
    </citation>
    <scope>NUCLEOTIDE SEQUENCE [LARGE SCALE GENOMIC DNA]</scope>
    <source>
        <tissue evidence="2">Leaf</tissue>
    </source>
</reference>